<evidence type="ECO:0000256" key="1">
    <source>
        <dbReference type="SAM" id="MobiDB-lite"/>
    </source>
</evidence>
<dbReference type="AlphaFoldDB" id="A0AAJ0B4V1"/>
<feature type="compositionally biased region" description="Polar residues" evidence="1">
    <location>
        <begin position="526"/>
        <end position="540"/>
    </location>
</feature>
<accession>A0AAJ0B4V1</accession>
<protein>
    <recommendedName>
        <fullName evidence="4">AMP-activated protein kinase glycogen-binding domain-containing protein</fullName>
    </recommendedName>
</protein>
<dbReference type="InterPro" id="IPR014756">
    <property type="entry name" value="Ig_E-set"/>
</dbReference>
<feature type="region of interest" description="Disordered" evidence="1">
    <location>
        <begin position="373"/>
        <end position="567"/>
    </location>
</feature>
<dbReference type="SUPFAM" id="SSF81296">
    <property type="entry name" value="E set domains"/>
    <property type="match status" value="1"/>
</dbReference>
<dbReference type="Gene3D" id="2.60.40.10">
    <property type="entry name" value="Immunoglobulins"/>
    <property type="match status" value="1"/>
</dbReference>
<feature type="region of interest" description="Disordered" evidence="1">
    <location>
        <begin position="262"/>
        <end position="349"/>
    </location>
</feature>
<feature type="compositionally biased region" description="Acidic residues" evidence="1">
    <location>
        <begin position="399"/>
        <end position="411"/>
    </location>
</feature>
<feature type="compositionally biased region" description="Basic and acidic residues" evidence="1">
    <location>
        <begin position="272"/>
        <end position="287"/>
    </location>
</feature>
<dbReference type="CDD" id="cd02859">
    <property type="entry name" value="E_set_AMPKbeta_like_N"/>
    <property type="match status" value="1"/>
</dbReference>
<feature type="compositionally biased region" description="Basic and acidic residues" evidence="1">
    <location>
        <begin position="437"/>
        <end position="461"/>
    </location>
</feature>
<name>A0AAJ0B4V1_9PEZI</name>
<feature type="compositionally biased region" description="Basic and acidic residues" evidence="1">
    <location>
        <begin position="308"/>
        <end position="320"/>
    </location>
</feature>
<feature type="compositionally biased region" description="Polar residues" evidence="1">
    <location>
        <begin position="113"/>
        <end position="122"/>
    </location>
</feature>
<organism evidence="2 3">
    <name type="scientific">Echria macrotheca</name>
    <dbReference type="NCBI Taxonomy" id="438768"/>
    <lineage>
        <taxon>Eukaryota</taxon>
        <taxon>Fungi</taxon>
        <taxon>Dikarya</taxon>
        <taxon>Ascomycota</taxon>
        <taxon>Pezizomycotina</taxon>
        <taxon>Sordariomycetes</taxon>
        <taxon>Sordariomycetidae</taxon>
        <taxon>Sordariales</taxon>
        <taxon>Schizotheciaceae</taxon>
        <taxon>Echria</taxon>
    </lineage>
</organism>
<dbReference type="EMBL" id="MU839841">
    <property type="protein sequence ID" value="KAK1751718.1"/>
    <property type="molecule type" value="Genomic_DNA"/>
</dbReference>
<evidence type="ECO:0000313" key="2">
    <source>
        <dbReference type="EMBL" id="KAK1751718.1"/>
    </source>
</evidence>
<feature type="region of interest" description="Disordered" evidence="1">
    <location>
        <begin position="80"/>
        <end position="131"/>
    </location>
</feature>
<dbReference type="Proteomes" id="UP001239445">
    <property type="component" value="Unassembled WGS sequence"/>
</dbReference>
<evidence type="ECO:0008006" key="4">
    <source>
        <dbReference type="Google" id="ProtNLM"/>
    </source>
</evidence>
<gene>
    <name evidence="2" type="ORF">QBC47DRAFT_74523</name>
</gene>
<feature type="compositionally biased region" description="Low complexity" evidence="1">
    <location>
        <begin position="382"/>
        <end position="395"/>
    </location>
</feature>
<keyword evidence="3" id="KW-1185">Reference proteome</keyword>
<sequence length="597" mass="64408">MASKTRTFITYTKPGTQPPIFVAGTFSDPAWEPYEMEYEKGEDGEYTFKKEVFGEPGSKIQYKFRVGSGDWWVLHDDVPTVKDSNGNVNHELELPEVPSDGHDGQADGDVSDDQVSPKTVTPSGRAFPPGEIAQAPFKSLLASRSGASTPAFARIAAEVADSAALLNQEKPETPIPDELAGQIGYRRLTATPIIEVANTAAEVADTAKDLDNDDDVEEVTGFNIIPINEKPKQDNEFLEGYEIPEPKAPLFAHECVGMYDDEEDVHGSSSEDDAHRNAHTPKEEDNHVGMSEDGDEIDLNDPTLERFPSNREEIINRVRQLETGLTEDEPTFEGPPISPVYGPSSRRGTEDVISDLLLSPVPVSPVIPRAINRLAPPRSPRISAISAHSSSVSLHAIDESGEPDSEGESEDSPVIMRIAPHVRSSMPAPSSDEDEGVVLKDRHSPDDAKAKDTGNAEKKLDVSTSPRGGSEAAMDTEGHVQPEAHESRSQNEARNGHAGAVSPISTASGKDPTEETSMKPNGGTGETSATDVDGDASSTQLRKRGKPDSQNQGTVSHAGPAKPPRDKKGWLGAFFRVLFVDWIGGFLGRLFGGRRKL</sequence>
<proteinExistence type="predicted"/>
<evidence type="ECO:0000313" key="3">
    <source>
        <dbReference type="Proteomes" id="UP001239445"/>
    </source>
</evidence>
<feature type="compositionally biased region" description="Basic and acidic residues" evidence="1">
    <location>
        <begin position="476"/>
        <end position="495"/>
    </location>
</feature>
<reference evidence="2" key="1">
    <citation type="submission" date="2023-06" db="EMBL/GenBank/DDBJ databases">
        <title>Genome-scale phylogeny and comparative genomics of the fungal order Sordariales.</title>
        <authorList>
            <consortium name="Lawrence Berkeley National Laboratory"/>
            <person name="Hensen N."/>
            <person name="Bonometti L."/>
            <person name="Westerberg I."/>
            <person name="Brannstrom I.O."/>
            <person name="Guillou S."/>
            <person name="Cros-Aarteil S."/>
            <person name="Calhoun S."/>
            <person name="Haridas S."/>
            <person name="Kuo A."/>
            <person name="Mondo S."/>
            <person name="Pangilinan J."/>
            <person name="Riley R."/>
            <person name="Labutti K."/>
            <person name="Andreopoulos B."/>
            <person name="Lipzen A."/>
            <person name="Chen C."/>
            <person name="Yanf M."/>
            <person name="Daum C."/>
            <person name="Ng V."/>
            <person name="Clum A."/>
            <person name="Steindorff A."/>
            <person name="Ohm R."/>
            <person name="Martin F."/>
            <person name="Silar P."/>
            <person name="Natvig D."/>
            <person name="Lalanne C."/>
            <person name="Gautier V."/>
            <person name="Ament-Velasquez S.L."/>
            <person name="Kruys A."/>
            <person name="Hutchinson M.I."/>
            <person name="Powell A.J."/>
            <person name="Barry K."/>
            <person name="Miller A.N."/>
            <person name="Grigoriev I.V."/>
            <person name="Debuchy R."/>
            <person name="Gladieux P."/>
            <person name="Thoren M.H."/>
            <person name="Johannesson H."/>
        </authorList>
    </citation>
    <scope>NUCLEOTIDE SEQUENCE</scope>
    <source>
        <strain evidence="2">PSN4</strain>
    </source>
</reference>
<comment type="caution">
    <text evidence="2">The sequence shown here is derived from an EMBL/GenBank/DDBJ whole genome shotgun (WGS) entry which is preliminary data.</text>
</comment>
<dbReference type="InterPro" id="IPR013783">
    <property type="entry name" value="Ig-like_fold"/>
</dbReference>